<dbReference type="Gene3D" id="3.40.430.10">
    <property type="entry name" value="Dihydrofolate Reductase, subunit A"/>
    <property type="match status" value="1"/>
</dbReference>
<feature type="domain" description="Bacterial bifunctional deaminase-reductase C-terminal" evidence="2">
    <location>
        <begin position="393"/>
        <end position="563"/>
    </location>
</feature>
<sequence length="571" mass="60997">MEWAAQRTPRPGGPAADSHQLPSGIEIPSKFDLKGIIQLIASLLGLTWANIRARITRKGVPDQAVTAAEKSVPVAKALATEGPAGAAKEITAEVGDLKSTILEELKSYLIPTVIMADITWILSLLNPASAFVRAVKGIIDIVTFVVNQGAQIVGFVNAVLNAVTQIANGGSAGVPKAVETALAASIPLLIGLLASLLEIGDLANKIKQVFQKVSRPVNRAIDKIVDFIAKAGKKLWAKLKSKFGKKKDKDGKKEGREPAVKPATVDFRMQGMPHRLIFRPPRTLLMASEPAEIAARPAFGMSRSGVATCAFLGCLIRVSRDSVSRSCPLGLSGGRSVTAQPPSAISASGSRLRRQPLVILSRRCRKRRLPFEDRAAGPPGPVTSPGRTPMRRIIASTYATLDGCINDPHEWSLRYNDEAAQKYAFELTLGADTLLLGRVTYEGMAQAWPNMGGNPYADHVNAIPKYVVASGPVDTAEWGPVTVIPGGELVGTVGELKRQDGADILTWGSGRLTDDLAAAGLLDEYRIWFYPVIKGGGRPLFRPGSTCPVELVDAVTFDSGVVVLTYRPTTR</sequence>
<dbReference type="EMBL" id="BMVN01000073">
    <property type="protein sequence ID" value="GHA70175.1"/>
    <property type="molecule type" value="Genomic_DNA"/>
</dbReference>
<protein>
    <recommendedName>
        <fullName evidence="2">Bacterial bifunctional deaminase-reductase C-terminal domain-containing protein</fullName>
    </recommendedName>
</protein>
<dbReference type="Pfam" id="PF01872">
    <property type="entry name" value="RibD_C"/>
    <property type="match status" value="1"/>
</dbReference>
<dbReference type="InterPro" id="IPR002734">
    <property type="entry name" value="RibDG_C"/>
</dbReference>
<dbReference type="InterPro" id="IPR024072">
    <property type="entry name" value="DHFR-like_dom_sf"/>
</dbReference>
<reference evidence="4" key="1">
    <citation type="journal article" date="2019" name="Int. J. Syst. Evol. Microbiol.">
        <title>The Global Catalogue of Microorganisms (GCM) 10K type strain sequencing project: providing services to taxonomists for standard genome sequencing and annotation.</title>
        <authorList>
            <consortium name="The Broad Institute Genomics Platform"/>
            <consortium name="The Broad Institute Genome Sequencing Center for Infectious Disease"/>
            <person name="Wu L."/>
            <person name="Ma J."/>
        </authorList>
    </citation>
    <scope>NUCLEOTIDE SEQUENCE [LARGE SCALE GENOMIC DNA]</scope>
    <source>
        <strain evidence="4">JCM 4733</strain>
    </source>
</reference>
<dbReference type="Proteomes" id="UP000653644">
    <property type="component" value="Unassembled WGS sequence"/>
</dbReference>
<dbReference type="SUPFAM" id="SSF53597">
    <property type="entry name" value="Dihydrofolate reductase-like"/>
    <property type="match status" value="1"/>
</dbReference>
<feature type="region of interest" description="Disordered" evidence="1">
    <location>
        <begin position="1"/>
        <end position="22"/>
    </location>
</feature>
<accession>A0ABQ3DAI6</accession>
<organism evidence="3 4">
    <name type="scientific">Streptomyces canarius</name>
    <dbReference type="NCBI Taxonomy" id="285453"/>
    <lineage>
        <taxon>Bacteria</taxon>
        <taxon>Bacillati</taxon>
        <taxon>Actinomycetota</taxon>
        <taxon>Actinomycetes</taxon>
        <taxon>Kitasatosporales</taxon>
        <taxon>Streptomycetaceae</taxon>
        <taxon>Streptomyces</taxon>
    </lineage>
</organism>
<dbReference type="PANTHER" id="PTHR38011">
    <property type="entry name" value="DIHYDROFOLATE REDUCTASE FAMILY PROTEIN (AFU_ORTHOLOGUE AFUA_8G06820)"/>
    <property type="match status" value="1"/>
</dbReference>
<gene>
    <name evidence="3" type="ORF">GCM10010345_86950</name>
</gene>
<keyword evidence="4" id="KW-1185">Reference proteome</keyword>
<evidence type="ECO:0000259" key="2">
    <source>
        <dbReference type="Pfam" id="PF01872"/>
    </source>
</evidence>
<dbReference type="PANTHER" id="PTHR38011:SF11">
    <property type="entry name" value="2,5-DIAMINO-6-RIBOSYLAMINO-4(3H)-PYRIMIDINONE 5'-PHOSPHATE REDUCTASE"/>
    <property type="match status" value="1"/>
</dbReference>
<proteinExistence type="predicted"/>
<evidence type="ECO:0000313" key="4">
    <source>
        <dbReference type="Proteomes" id="UP000653644"/>
    </source>
</evidence>
<name>A0ABQ3DAI6_9ACTN</name>
<comment type="caution">
    <text evidence="3">The sequence shown here is derived from an EMBL/GenBank/DDBJ whole genome shotgun (WGS) entry which is preliminary data.</text>
</comment>
<dbReference type="InterPro" id="IPR050765">
    <property type="entry name" value="Riboflavin_Biosynth_HTPR"/>
</dbReference>
<dbReference type="RefSeq" id="WP_229917976.1">
    <property type="nucleotide sequence ID" value="NZ_BMVN01000073.1"/>
</dbReference>
<evidence type="ECO:0000256" key="1">
    <source>
        <dbReference type="SAM" id="MobiDB-lite"/>
    </source>
</evidence>
<evidence type="ECO:0000313" key="3">
    <source>
        <dbReference type="EMBL" id="GHA70175.1"/>
    </source>
</evidence>